<reference evidence="1" key="1">
    <citation type="submission" date="2021-06" db="EMBL/GenBank/DDBJ databases">
        <authorList>
            <person name="Kallberg Y."/>
            <person name="Tangrot J."/>
            <person name="Rosling A."/>
        </authorList>
    </citation>
    <scope>NUCLEOTIDE SEQUENCE</scope>
    <source>
        <strain evidence="1">FL966</strain>
    </source>
</reference>
<protein>
    <submittedName>
        <fullName evidence="1">2382_t:CDS:1</fullName>
    </submittedName>
</protein>
<proteinExistence type="predicted"/>
<sequence length="474" mass="55263">MSKPRPKPRPSTTSSEAQKLFSAYLQQVNENDLSVINFISFCSQKKRITFKDQDPLLDVYLRSFEFLNKPTYCKLSVELQKKDIVKVEYLEQWLNILKDKSDNKENDLCELKMYNARTLIEQIIKTCNTIPELDNILSYIRNITEEKKHKIVENNTKKYKIHCIDELIKVLSCPTSVKKDIFSVLKNLTNLKNFEEDVIQLPITCNLFCKIIDTYKPSKPLKNCFSANNFLRLANVSGKFLFSDSVKDSLHDVISESYSLLQQDNGILNNIFKNEISKDEIQSCGNVLKKWIIEWMNSPLKYTESRYVFNYILSPLQEIMGQNLSINHIEPPEHQSQCSYDRKNNLHKPPYCCGETKVPKTVSRKIDIAIAYTPKNDPEIILYKLICEAKRPSEPTNGDDYDKLTRSLNDAYNSIVKIVLQTDEIFYEIERYTKQQQEFLSCVITQENRISREEFLSSIITQTPMTPEKSRNRV</sequence>
<evidence type="ECO:0000313" key="2">
    <source>
        <dbReference type="Proteomes" id="UP000789759"/>
    </source>
</evidence>
<dbReference type="Proteomes" id="UP000789759">
    <property type="component" value="Unassembled WGS sequence"/>
</dbReference>
<dbReference type="OrthoDB" id="10369089at2759"/>
<dbReference type="EMBL" id="CAJVQA010000195">
    <property type="protein sequence ID" value="CAG8461527.1"/>
    <property type="molecule type" value="Genomic_DNA"/>
</dbReference>
<dbReference type="AlphaFoldDB" id="A0A9N8YX47"/>
<name>A0A9N8YX47_9GLOM</name>
<gene>
    <name evidence="1" type="ORF">CPELLU_LOCUS644</name>
</gene>
<keyword evidence="2" id="KW-1185">Reference proteome</keyword>
<evidence type="ECO:0000313" key="1">
    <source>
        <dbReference type="EMBL" id="CAG8461527.1"/>
    </source>
</evidence>
<accession>A0A9N8YX47</accession>
<organism evidence="1 2">
    <name type="scientific">Cetraspora pellucida</name>
    <dbReference type="NCBI Taxonomy" id="1433469"/>
    <lineage>
        <taxon>Eukaryota</taxon>
        <taxon>Fungi</taxon>
        <taxon>Fungi incertae sedis</taxon>
        <taxon>Mucoromycota</taxon>
        <taxon>Glomeromycotina</taxon>
        <taxon>Glomeromycetes</taxon>
        <taxon>Diversisporales</taxon>
        <taxon>Gigasporaceae</taxon>
        <taxon>Cetraspora</taxon>
    </lineage>
</organism>
<comment type="caution">
    <text evidence="1">The sequence shown here is derived from an EMBL/GenBank/DDBJ whole genome shotgun (WGS) entry which is preliminary data.</text>
</comment>